<accession>A0ABR3CEX9</accession>
<dbReference type="PANTHER" id="PTHR13239:SF4">
    <property type="entry name" value="AT25231P"/>
    <property type="match status" value="1"/>
</dbReference>
<reference evidence="4 5" key="1">
    <citation type="submission" date="2024-02" db="EMBL/GenBank/DDBJ databases">
        <title>De novo assembly and annotation of 12 fungi associated with fruit tree decline syndrome in Ontario, Canada.</title>
        <authorList>
            <person name="Sulman M."/>
            <person name="Ellouze W."/>
            <person name="Ilyukhin E."/>
        </authorList>
    </citation>
    <scope>NUCLEOTIDE SEQUENCE [LARGE SCALE GENOMIC DNA]</scope>
    <source>
        <strain evidence="4 5">FDS-637</strain>
    </source>
</reference>
<keyword evidence="5" id="KW-1185">Reference proteome</keyword>
<feature type="region of interest" description="Disordered" evidence="1">
    <location>
        <begin position="1051"/>
        <end position="1089"/>
    </location>
</feature>
<feature type="region of interest" description="Disordered" evidence="1">
    <location>
        <begin position="241"/>
        <end position="263"/>
    </location>
</feature>
<feature type="region of interest" description="Disordered" evidence="1">
    <location>
        <begin position="499"/>
        <end position="522"/>
    </location>
</feature>
<gene>
    <name evidence="4" type="primary">FAR11</name>
    <name evidence="4" type="ORF">SLS55_006700</name>
</gene>
<evidence type="ECO:0000259" key="3">
    <source>
        <dbReference type="SMART" id="SM01293"/>
    </source>
</evidence>
<feature type="compositionally biased region" description="Polar residues" evidence="1">
    <location>
        <begin position="687"/>
        <end position="696"/>
    </location>
</feature>
<feature type="region of interest" description="Disordered" evidence="1">
    <location>
        <begin position="803"/>
        <end position="829"/>
    </location>
</feature>
<dbReference type="Proteomes" id="UP001430584">
    <property type="component" value="Unassembled WGS sequence"/>
</dbReference>
<feature type="compositionally biased region" description="Pro residues" evidence="1">
    <location>
        <begin position="90"/>
        <end position="103"/>
    </location>
</feature>
<feature type="compositionally biased region" description="Polar residues" evidence="1">
    <location>
        <begin position="55"/>
        <end position="66"/>
    </location>
</feature>
<feature type="compositionally biased region" description="Polar residues" evidence="1">
    <location>
        <begin position="241"/>
        <end position="257"/>
    </location>
</feature>
<evidence type="ECO:0000259" key="2">
    <source>
        <dbReference type="SMART" id="SM01292"/>
    </source>
</evidence>
<feature type="region of interest" description="Disordered" evidence="1">
    <location>
        <begin position="1"/>
        <end position="110"/>
    </location>
</feature>
<dbReference type="SMART" id="SM01293">
    <property type="entry name" value="DUF3402"/>
    <property type="match status" value="1"/>
</dbReference>
<evidence type="ECO:0000313" key="4">
    <source>
        <dbReference type="EMBL" id="KAL0259195.1"/>
    </source>
</evidence>
<dbReference type="EMBL" id="JAJVCZ030000006">
    <property type="protein sequence ID" value="KAL0259195.1"/>
    <property type="molecule type" value="Genomic_DNA"/>
</dbReference>
<comment type="caution">
    <text evidence="4">The sequence shown here is derived from an EMBL/GenBank/DDBJ whole genome shotgun (WGS) entry which is preliminary data.</text>
</comment>
<dbReference type="SMART" id="SM01292">
    <property type="entry name" value="N1221"/>
    <property type="match status" value="1"/>
</dbReference>
<protein>
    <submittedName>
        <fullName evidence="4">Factor arrest protein 11</fullName>
    </submittedName>
</protein>
<dbReference type="Pfam" id="PF07923">
    <property type="entry name" value="N1221"/>
    <property type="match status" value="1"/>
</dbReference>
<sequence length="1129" mass="124503">MDPSDADLPVADPAGAAQDTVPLVPVGVDEADMMALPPDPATDPQAEETIAQPGPEQQSLDGSQPQAPADGVALPKRPGLKRDKSAPAPQRLPPPAPPAPPLDPSHQPTDSLSLMQLKKLVTDMPKVEPTPYAFEYEDAASFEVEIEEWFSYSVEEQAMLLKAQSSFVEEWVALEDGTLSNLAAYEQGEMDWVNAPPALREQLTCKLVSGLAQTDNKEMRLRNLEALVYIALGCWHETAGQPGTSTAEGEQEPSSPANAAGKPSSYVKSEVQIYWMRNGVQLIDECNGIHHIYDVARAACLREFATDVVEQEIAAQEDKESDRRELWCSLTLMHMFYEIARTDPQQPSYLHKSLTRLNPNVVVFMIEIITSLRWDDSIGPPLHKILLLTWKAMLVSFGGLKEIEELKSTFRDPKEETADNRGQPVITASPLDYHVFRQEISSKYPAYNPPQPLFPLEPENNSILPPLKKHSSTIPETNSFGPGISSVGSGTSILYQPVHIATPAPSPPPSPAGPGGKGGKKQNYQTNQLFPFLYPPLDASSNNLGGKGSTDLQDILVGRKWEGSDIPASIIEAAELFAKRMRATRAMKQLWEERALFMKYERGWTGSEDTDVDPFNLNSKLEGLVLEKDKVDDHVAAKLDQIEKFYATVLPHLQSLVIVLLRTFLSHLATLALQNSSPNAMSGGGFQDNQNSSSGNKPDGGLNGTLPDISNIPLEDLDRMRMEEIQDKAASGILILLLKWFKLSHVLKMEYLTQLLVDSNYIPLTLKLLQLQEIEKVINYRCDRDDLSFFTFCYTHSRAGAKDTSLAADAPPAEGEESPDESAPPPIKRRRSDDLLADEHQDLADDEAAGGNDGGASSSPNSQHNAGGGGPPEVDELGMPLNQLPLEPITTYSWRNFFSNINLLRIMQKVCKEKAHRNLMLVQYKSSQYLRKSLKIPQPALRLYTLKLFKNQVPYCGRKWRQSNMRVITAVYLHCRPELRDDWLAGSDVDADVDESVPLEQALRALTHWFNLKRYPERLGAEPGVLDRDQDFFRQELEKMGWNTAMQLDESAAAAHAAQQQQQQQQQQQGAMWMGADGPAQGGHHPGHAQGMMMGGGQDVDVQWEGVAAQGDGGGGVGGGGGQQQWQGY</sequence>
<evidence type="ECO:0000256" key="1">
    <source>
        <dbReference type="SAM" id="MobiDB-lite"/>
    </source>
</evidence>
<feature type="region of interest" description="Disordered" evidence="1">
    <location>
        <begin position="845"/>
        <end position="880"/>
    </location>
</feature>
<dbReference type="GeneID" id="92010785"/>
<feature type="region of interest" description="Disordered" evidence="1">
    <location>
        <begin position="1108"/>
        <end position="1129"/>
    </location>
</feature>
<feature type="domain" description="Far11/STRP C-terminal" evidence="3">
    <location>
        <begin position="567"/>
        <end position="1037"/>
    </location>
</feature>
<dbReference type="InterPro" id="IPR012486">
    <property type="entry name" value="Far11/STRP_N"/>
</dbReference>
<dbReference type="InterPro" id="IPR040185">
    <property type="entry name" value="Far11/STRP"/>
</dbReference>
<dbReference type="PANTHER" id="PTHR13239">
    <property type="entry name" value="PROTEIN REQUIRED FOR HYPHAL ANASTOMOSIS HAM-2"/>
    <property type="match status" value="1"/>
</dbReference>
<organism evidence="4 5">
    <name type="scientific">Diplodia seriata</name>
    <dbReference type="NCBI Taxonomy" id="420778"/>
    <lineage>
        <taxon>Eukaryota</taxon>
        <taxon>Fungi</taxon>
        <taxon>Dikarya</taxon>
        <taxon>Ascomycota</taxon>
        <taxon>Pezizomycotina</taxon>
        <taxon>Dothideomycetes</taxon>
        <taxon>Dothideomycetes incertae sedis</taxon>
        <taxon>Botryosphaeriales</taxon>
        <taxon>Botryosphaeriaceae</taxon>
        <taxon>Diplodia</taxon>
    </lineage>
</organism>
<feature type="compositionally biased region" description="Low complexity" evidence="1">
    <location>
        <begin position="1052"/>
        <end position="1089"/>
    </location>
</feature>
<feature type="domain" description="Far11/STRP N-terminal" evidence="2">
    <location>
        <begin position="129"/>
        <end position="460"/>
    </location>
</feature>
<dbReference type="InterPro" id="IPR021819">
    <property type="entry name" value="Far11/STRP_C"/>
</dbReference>
<dbReference type="Pfam" id="PF11882">
    <property type="entry name" value="DUF3402"/>
    <property type="match status" value="1"/>
</dbReference>
<proteinExistence type="predicted"/>
<feature type="region of interest" description="Disordered" evidence="1">
    <location>
        <begin position="681"/>
        <end position="708"/>
    </location>
</feature>
<feature type="compositionally biased region" description="Gly residues" evidence="1">
    <location>
        <begin position="1111"/>
        <end position="1123"/>
    </location>
</feature>
<name>A0ABR3CEX9_9PEZI</name>
<dbReference type="RefSeq" id="XP_066632224.1">
    <property type="nucleotide sequence ID" value="XM_066778129.1"/>
</dbReference>
<evidence type="ECO:0000313" key="5">
    <source>
        <dbReference type="Proteomes" id="UP001430584"/>
    </source>
</evidence>